<reference evidence="3 4" key="1">
    <citation type="submission" date="2024-09" db="EMBL/GenBank/DDBJ databases">
        <authorList>
            <person name="Sun Q."/>
            <person name="Mori K."/>
        </authorList>
    </citation>
    <scope>NUCLEOTIDE SEQUENCE [LARGE SCALE GENOMIC DNA]</scope>
    <source>
        <strain evidence="3 4">CGMCC 1.12926</strain>
    </source>
</reference>
<feature type="modified residue" description="4-aspartylphosphate" evidence="1">
    <location>
        <position position="58"/>
    </location>
</feature>
<protein>
    <submittedName>
        <fullName evidence="3">Response regulator</fullName>
    </submittedName>
</protein>
<evidence type="ECO:0000256" key="1">
    <source>
        <dbReference type="PROSITE-ProRule" id="PRU00169"/>
    </source>
</evidence>
<dbReference type="Gene3D" id="3.40.50.2300">
    <property type="match status" value="1"/>
</dbReference>
<accession>A0ABV6BR35</accession>
<dbReference type="PANTHER" id="PTHR44520">
    <property type="entry name" value="RESPONSE REGULATOR RCP1-RELATED"/>
    <property type="match status" value="1"/>
</dbReference>
<gene>
    <name evidence="3" type="ORF">ACFFLS_12590</name>
</gene>
<sequence>MDRKIILLVDDDFDDAEFFKWAMKGTEEAFAIEFVDSGEAALRLLSELESLPDLILLDAGMPKMNGWELLRIIKQDLKFGSIPVIMIATSNALKGIDQAHSLGAAAYIVKPSDFGELRSIVQQLCTGVQADLKSTLESMHSNLPENIYPFR</sequence>
<evidence type="ECO:0000313" key="4">
    <source>
        <dbReference type="Proteomes" id="UP001589734"/>
    </source>
</evidence>
<name>A0ABV6BR35_9FLAO</name>
<feature type="domain" description="Response regulatory" evidence="2">
    <location>
        <begin position="5"/>
        <end position="125"/>
    </location>
</feature>
<keyword evidence="4" id="KW-1185">Reference proteome</keyword>
<dbReference type="RefSeq" id="WP_379686458.1">
    <property type="nucleotide sequence ID" value="NZ_JBHLYW010000009.1"/>
</dbReference>
<evidence type="ECO:0000313" key="3">
    <source>
        <dbReference type="EMBL" id="MFC0077880.1"/>
    </source>
</evidence>
<dbReference type="PANTHER" id="PTHR44520:SF2">
    <property type="entry name" value="RESPONSE REGULATOR RCP1"/>
    <property type="match status" value="1"/>
</dbReference>
<dbReference type="Pfam" id="PF00072">
    <property type="entry name" value="Response_reg"/>
    <property type="match status" value="1"/>
</dbReference>
<dbReference type="PROSITE" id="PS50110">
    <property type="entry name" value="RESPONSE_REGULATORY"/>
    <property type="match status" value="1"/>
</dbReference>
<comment type="caution">
    <text evidence="3">The sequence shown here is derived from an EMBL/GenBank/DDBJ whole genome shotgun (WGS) entry which is preliminary data.</text>
</comment>
<dbReference type="SMART" id="SM00448">
    <property type="entry name" value="REC"/>
    <property type="match status" value="1"/>
</dbReference>
<dbReference type="InterPro" id="IPR001789">
    <property type="entry name" value="Sig_transdc_resp-reg_receiver"/>
</dbReference>
<organism evidence="3 4">
    <name type="scientific">Flavobacterium procerum</name>
    <dbReference type="NCBI Taxonomy" id="1455569"/>
    <lineage>
        <taxon>Bacteria</taxon>
        <taxon>Pseudomonadati</taxon>
        <taxon>Bacteroidota</taxon>
        <taxon>Flavobacteriia</taxon>
        <taxon>Flavobacteriales</taxon>
        <taxon>Flavobacteriaceae</taxon>
        <taxon>Flavobacterium</taxon>
    </lineage>
</organism>
<dbReference type="InterPro" id="IPR052893">
    <property type="entry name" value="TCS_response_regulator"/>
</dbReference>
<proteinExistence type="predicted"/>
<dbReference type="SUPFAM" id="SSF52172">
    <property type="entry name" value="CheY-like"/>
    <property type="match status" value="1"/>
</dbReference>
<dbReference type="InterPro" id="IPR011006">
    <property type="entry name" value="CheY-like_superfamily"/>
</dbReference>
<dbReference type="EMBL" id="JBHLYW010000009">
    <property type="protein sequence ID" value="MFC0077880.1"/>
    <property type="molecule type" value="Genomic_DNA"/>
</dbReference>
<dbReference type="Proteomes" id="UP001589734">
    <property type="component" value="Unassembled WGS sequence"/>
</dbReference>
<evidence type="ECO:0000259" key="2">
    <source>
        <dbReference type="PROSITE" id="PS50110"/>
    </source>
</evidence>
<keyword evidence="1" id="KW-0597">Phosphoprotein</keyword>